<gene>
    <name evidence="3" type="ORF">SOCEGT47_077640</name>
</gene>
<evidence type="ECO:0000256" key="1">
    <source>
        <dbReference type="SAM" id="MobiDB-lite"/>
    </source>
</evidence>
<feature type="compositionally biased region" description="Basic residues" evidence="1">
    <location>
        <begin position="166"/>
        <end position="176"/>
    </location>
</feature>
<accession>A0A4P2QDF3</accession>
<organism evidence="3 4">
    <name type="scientific">Sorangium cellulosum</name>
    <name type="common">Polyangium cellulosum</name>
    <dbReference type="NCBI Taxonomy" id="56"/>
    <lineage>
        <taxon>Bacteria</taxon>
        <taxon>Pseudomonadati</taxon>
        <taxon>Myxococcota</taxon>
        <taxon>Polyangia</taxon>
        <taxon>Polyangiales</taxon>
        <taxon>Polyangiaceae</taxon>
        <taxon>Sorangium</taxon>
    </lineage>
</organism>
<dbReference type="PANTHER" id="PTHR33352:SF2">
    <property type="entry name" value="SLL0995 PROTEIN"/>
    <property type="match status" value="1"/>
</dbReference>
<dbReference type="InterPro" id="IPR008538">
    <property type="entry name" value="Uma2"/>
</dbReference>
<dbReference type="AlphaFoldDB" id="A0A4P2QDF3"/>
<evidence type="ECO:0000313" key="4">
    <source>
        <dbReference type="Proteomes" id="UP000295781"/>
    </source>
</evidence>
<reference evidence="3 4" key="1">
    <citation type="submission" date="2015-09" db="EMBL/GenBank/DDBJ databases">
        <title>Sorangium comparison.</title>
        <authorList>
            <person name="Zaburannyi N."/>
            <person name="Bunk B."/>
            <person name="Overmann J."/>
            <person name="Mueller R."/>
        </authorList>
    </citation>
    <scope>NUCLEOTIDE SEQUENCE [LARGE SCALE GENOMIC DNA]</scope>
    <source>
        <strain evidence="3 4">So ceGT47</strain>
    </source>
</reference>
<dbReference type="Pfam" id="PF05685">
    <property type="entry name" value="Uma2"/>
    <property type="match status" value="1"/>
</dbReference>
<dbReference type="EMBL" id="CP012670">
    <property type="protein sequence ID" value="AUX27183.1"/>
    <property type="molecule type" value="Genomic_DNA"/>
</dbReference>
<proteinExistence type="predicted"/>
<protein>
    <recommendedName>
        <fullName evidence="2">Putative restriction endonuclease domain-containing protein</fullName>
    </recommendedName>
</protein>
<dbReference type="Proteomes" id="UP000295781">
    <property type="component" value="Chromosome"/>
</dbReference>
<dbReference type="InterPro" id="IPR012296">
    <property type="entry name" value="Nuclease_put_TT1808"/>
</dbReference>
<feature type="region of interest" description="Disordered" evidence="1">
    <location>
        <begin position="340"/>
        <end position="428"/>
    </location>
</feature>
<dbReference type="PANTHER" id="PTHR33352">
    <property type="entry name" value="SLR1095 PROTEIN"/>
    <property type="match status" value="1"/>
</dbReference>
<feature type="compositionally biased region" description="Low complexity" evidence="1">
    <location>
        <begin position="370"/>
        <end position="381"/>
    </location>
</feature>
<dbReference type="Gene3D" id="3.90.1570.10">
    <property type="entry name" value="tt1808, chain A"/>
    <property type="match status" value="1"/>
</dbReference>
<feature type="compositionally biased region" description="Basic residues" evidence="1">
    <location>
        <begin position="357"/>
        <end position="369"/>
    </location>
</feature>
<feature type="region of interest" description="Disordered" evidence="1">
    <location>
        <begin position="150"/>
        <end position="293"/>
    </location>
</feature>
<sequence length="428" mass="47390">MHQDLLDLLLALGRVPQDPRWHPEGIAPDVYVLPGVERSTRVGVWKVWEMGLVPSFAFEIVSRDIDKDYINSPAKYARLGVEELVVFDPDYQESRSGVRWQILRRTKRGLLRVESTDADRIRSRVLGYHLRVVGEDGKVRCGSLTALTGGRCSRPTPRWSGSAPRRSGRAWPRRSKPSAAPARRSRQSSPGSRAYSPRHQAAPTPQSQALRETPARRGRFRTQLRAVASCASGRARRGRVGKGGRLAARGSVARRTDVAGSRASRRVVHRSKERVERGAEREGGASAWRGHTSPSGRWFGPGCSCGDAASPGVLRRRTMLFQYGGPRLGERSDLARAALRRAAAVRPEPPPSASTRSRARRASRSRRSSRGPARGRASLSRTARWDCSCRSAPARRRSRCTWGAARCARSTPARGDRCARRSTTTRSR</sequence>
<feature type="compositionally biased region" description="Basic and acidic residues" evidence="1">
    <location>
        <begin position="273"/>
        <end position="283"/>
    </location>
</feature>
<feature type="compositionally biased region" description="Low complexity" evidence="1">
    <location>
        <begin position="177"/>
        <end position="194"/>
    </location>
</feature>
<feature type="compositionally biased region" description="Basic residues" evidence="1">
    <location>
        <begin position="263"/>
        <end position="272"/>
    </location>
</feature>
<evidence type="ECO:0000259" key="2">
    <source>
        <dbReference type="Pfam" id="PF05685"/>
    </source>
</evidence>
<name>A0A4P2QDF3_SORCE</name>
<evidence type="ECO:0000313" key="3">
    <source>
        <dbReference type="EMBL" id="AUX27183.1"/>
    </source>
</evidence>
<feature type="domain" description="Putative restriction endonuclease" evidence="2">
    <location>
        <begin position="24"/>
        <end position="92"/>
    </location>
</feature>